<evidence type="ECO:0000256" key="1">
    <source>
        <dbReference type="SAM" id="Coils"/>
    </source>
</evidence>
<reference evidence="3 4" key="1">
    <citation type="submission" date="2015-09" db="EMBL/GenBank/DDBJ databases">
        <title>Genome sequence of Oxobacter pfennigii DSM 3222.</title>
        <authorList>
            <person name="Poehlein A."/>
            <person name="Bengelsdorf F.R."/>
            <person name="Schiel-Bengelsdorf B."/>
            <person name="Duerre P."/>
            <person name="Daniel R."/>
        </authorList>
    </citation>
    <scope>NUCLEOTIDE SEQUENCE [LARGE SCALE GENOMIC DNA]</scope>
    <source>
        <strain evidence="3 4">DSM 3222</strain>
    </source>
</reference>
<name>A0A0N8NU01_9CLOT</name>
<sequence length="209" mass="24046">MKEKKSLLEKFGLVEKVEVQDTPDIKEEDQELMAAVEKMKLVKEQQSTARTTVISQSQGENEDPTNAMKSKKLYRAEDIYKSYNIKTQGINSLFIIESFLKALPDYLPIDVKRESMLNIVMSSGVSVESLMADGNDKLRCMKEFSESFTRDTNDTVLSCENEIRKLNEKISNYKKAIDAMKKLQEEQGAIVRYETERINNILHFMNPNL</sequence>
<protein>
    <submittedName>
        <fullName evidence="3">Uncharacterized protein</fullName>
    </submittedName>
</protein>
<keyword evidence="1" id="KW-0175">Coiled coil</keyword>
<dbReference type="OrthoDB" id="1910992at2"/>
<dbReference type="AlphaFoldDB" id="A0A0N8NU01"/>
<evidence type="ECO:0000256" key="2">
    <source>
        <dbReference type="SAM" id="MobiDB-lite"/>
    </source>
</evidence>
<dbReference type="STRING" id="36849.OXPF_01750"/>
<comment type="caution">
    <text evidence="3">The sequence shown here is derived from an EMBL/GenBank/DDBJ whole genome shotgun (WGS) entry which is preliminary data.</text>
</comment>
<dbReference type="RefSeq" id="WP_054873330.1">
    <property type="nucleotide sequence ID" value="NZ_LKET01000012.1"/>
</dbReference>
<organism evidence="3 4">
    <name type="scientific">Oxobacter pfennigii</name>
    <dbReference type="NCBI Taxonomy" id="36849"/>
    <lineage>
        <taxon>Bacteria</taxon>
        <taxon>Bacillati</taxon>
        <taxon>Bacillota</taxon>
        <taxon>Clostridia</taxon>
        <taxon>Eubacteriales</taxon>
        <taxon>Clostridiaceae</taxon>
        <taxon>Oxobacter</taxon>
    </lineage>
</organism>
<feature type="compositionally biased region" description="Polar residues" evidence="2">
    <location>
        <begin position="47"/>
        <end position="59"/>
    </location>
</feature>
<gene>
    <name evidence="3" type="ORF">OXPF_01750</name>
</gene>
<evidence type="ECO:0000313" key="3">
    <source>
        <dbReference type="EMBL" id="KPU46256.1"/>
    </source>
</evidence>
<accession>A0A0N8NU01</accession>
<dbReference type="Proteomes" id="UP000050326">
    <property type="component" value="Unassembled WGS sequence"/>
</dbReference>
<dbReference type="EMBL" id="LKET01000012">
    <property type="protein sequence ID" value="KPU46256.1"/>
    <property type="molecule type" value="Genomic_DNA"/>
</dbReference>
<evidence type="ECO:0000313" key="4">
    <source>
        <dbReference type="Proteomes" id="UP000050326"/>
    </source>
</evidence>
<feature type="region of interest" description="Disordered" evidence="2">
    <location>
        <begin position="47"/>
        <end position="69"/>
    </location>
</feature>
<keyword evidence="4" id="KW-1185">Reference proteome</keyword>
<proteinExistence type="predicted"/>
<feature type="coiled-coil region" evidence="1">
    <location>
        <begin position="156"/>
        <end position="186"/>
    </location>
</feature>